<feature type="compositionally biased region" description="Acidic residues" evidence="5">
    <location>
        <begin position="135"/>
        <end position="146"/>
    </location>
</feature>
<dbReference type="AlphaFoldDB" id="G8LX23"/>
<reference evidence="7" key="1">
    <citation type="submission" date="2011-12" db="EMBL/GenBank/DDBJ databases">
        <title>Complete sequence of Clostridium clariflavum DSM 19732.</title>
        <authorList>
            <consortium name="US DOE Joint Genome Institute"/>
            <person name="Lucas S."/>
            <person name="Han J."/>
            <person name="Lapidus A."/>
            <person name="Cheng J.-F."/>
            <person name="Goodwin L."/>
            <person name="Pitluck S."/>
            <person name="Peters L."/>
            <person name="Teshima H."/>
            <person name="Detter J.C."/>
            <person name="Han C."/>
            <person name="Tapia R."/>
            <person name="Land M."/>
            <person name="Hauser L."/>
            <person name="Kyrpides N."/>
            <person name="Ivanova N."/>
            <person name="Pagani I."/>
            <person name="Kitzmiller T."/>
            <person name="Lynd L."/>
            <person name="Izquierdo J."/>
            <person name="Woyke T."/>
        </authorList>
    </citation>
    <scope>NUCLEOTIDE SEQUENCE [LARGE SCALE GENOMIC DNA]</scope>
    <source>
        <strain evidence="7">DSM 19732 / NBRC 101661 / EBR45</strain>
    </source>
</reference>
<dbReference type="eggNOG" id="COG0803">
    <property type="taxonomic scope" value="Bacteria"/>
</dbReference>
<dbReference type="EMBL" id="CP003065">
    <property type="protein sequence ID" value="AEV67675.1"/>
    <property type="molecule type" value="Genomic_DNA"/>
</dbReference>
<dbReference type="GO" id="GO:0046872">
    <property type="term" value="F:metal ion binding"/>
    <property type="evidence" value="ECO:0007669"/>
    <property type="project" value="InterPro"/>
</dbReference>
<dbReference type="OrthoDB" id="9810636at2"/>
<dbReference type="Pfam" id="PF01297">
    <property type="entry name" value="ZnuA"/>
    <property type="match status" value="1"/>
</dbReference>
<evidence type="ECO:0000256" key="5">
    <source>
        <dbReference type="SAM" id="MobiDB-lite"/>
    </source>
</evidence>
<dbReference type="RefSeq" id="WP_014254293.1">
    <property type="nucleotide sequence ID" value="NC_016627.1"/>
</dbReference>
<proteinExistence type="inferred from homology"/>
<gene>
    <name evidence="6" type="ordered locus">Clocl_0998</name>
</gene>
<evidence type="ECO:0000313" key="6">
    <source>
        <dbReference type="EMBL" id="AEV67675.1"/>
    </source>
</evidence>
<evidence type="ECO:0000313" key="7">
    <source>
        <dbReference type="Proteomes" id="UP000005435"/>
    </source>
</evidence>
<sequence precursor="true">MKLIRILPILLAAILILTSCGKTYSKNSNVDTEENGITIVTSFYPMYIFTKNITKDVNGVKVINMAEPKTGCLHDYQMTPSDMKKVEQADIMVINGAGLESFIEKIIKERPQLKIIEASKGLELLNGESSHESGDIEEDEHEEDSEQKDHEHSVNAHVWVSITGAIAEVKNIGEQLAAADPDNAEKYRKNTEEYVKKLEAQREKMLNALKGIENRNIVTFHEAFPYFAKEFDLNVIEIIETEEGSSPSAGELAGKIKKIKESNVKALFTDPQNVTNIVQTVSKETGIKVYELDPVVTGPEEPDLDAYIKAMDKNLDVLLEALK</sequence>
<dbReference type="PROSITE" id="PS51257">
    <property type="entry name" value="PROKAR_LIPOPROTEIN"/>
    <property type="match status" value="1"/>
</dbReference>
<dbReference type="Proteomes" id="UP000005435">
    <property type="component" value="Chromosome"/>
</dbReference>
<dbReference type="InterPro" id="IPR006127">
    <property type="entry name" value="ZnuA-like"/>
</dbReference>
<evidence type="ECO:0000256" key="3">
    <source>
        <dbReference type="ARBA" id="ARBA00022729"/>
    </source>
</evidence>
<dbReference type="GO" id="GO:0030001">
    <property type="term" value="P:metal ion transport"/>
    <property type="evidence" value="ECO:0007669"/>
    <property type="project" value="InterPro"/>
</dbReference>
<evidence type="ECO:0000256" key="2">
    <source>
        <dbReference type="ARBA" id="ARBA00022448"/>
    </source>
</evidence>
<dbReference type="HOGENOM" id="CLU_016838_1_0_9"/>
<accession>G8LX23</accession>
<dbReference type="PANTHER" id="PTHR42953">
    <property type="entry name" value="HIGH-AFFINITY ZINC UPTAKE SYSTEM PROTEIN ZNUA-RELATED"/>
    <property type="match status" value="1"/>
</dbReference>
<dbReference type="InterPro" id="IPR050492">
    <property type="entry name" value="Bact_metal-bind_prot9"/>
</dbReference>
<protein>
    <submittedName>
        <fullName evidence="6">ABC-type metal ion transport system, periplasmic component/surface adhesin</fullName>
    </submittedName>
</protein>
<dbReference type="Gene3D" id="3.40.50.1980">
    <property type="entry name" value="Nitrogenase molybdenum iron protein domain"/>
    <property type="match status" value="2"/>
</dbReference>
<name>G8LX23_ACECE</name>
<comment type="similarity">
    <text evidence="1">Belongs to the bacterial solute-binding protein 9 family.</text>
</comment>
<keyword evidence="4" id="KW-0175">Coiled coil</keyword>
<organism evidence="6 7">
    <name type="scientific">Acetivibrio clariflavus (strain DSM 19732 / NBRC 101661 / EBR45)</name>
    <name type="common">Clostridium clariflavum</name>
    <dbReference type="NCBI Taxonomy" id="720554"/>
    <lineage>
        <taxon>Bacteria</taxon>
        <taxon>Bacillati</taxon>
        <taxon>Bacillota</taxon>
        <taxon>Clostridia</taxon>
        <taxon>Eubacteriales</taxon>
        <taxon>Oscillospiraceae</taxon>
        <taxon>Acetivibrio</taxon>
    </lineage>
</organism>
<feature type="coiled-coil region" evidence="4">
    <location>
        <begin position="184"/>
        <end position="215"/>
    </location>
</feature>
<dbReference type="SUPFAM" id="SSF53807">
    <property type="entry name" value="Helical backbone' metal receptor"/>
    <property type="match status" value="1"/>
</dbReference>
<evidence type="ECO:0000256" key="1">
    <source>
        <dbReference type="ARBA" id="ARBA00011028"/>
    </source>
</evidence>
<keyword evidence="2" id="KW-0813">Transport</keyword>
<dbReference type="STRING" id="720554.Clocl_0998"/>
<reference evidence="6 7" key="2">
    <citation type="journal article" date="2012" name="Stand. Genomic Sci.">
        <title>Complete Genome Sequence of Clostridium clariflavum DSM 19732.</title>
        <authorList>
            <person name="Izquierdo J.A."/>
            <person name="Goodwin L."/>
            <person name="Davenport K.W."/>
            <person name="Teshima H."/>
            <person name="Bruce D."/>
            <person name="Detter C."/>
            <person name="Tapia R."/>
            <person name="Han S."/>
            <person name="Land M."/>
            <person name="Hauser L."/>
            <person name="Jeffries C.D."/>
            <person name="Han J."/>
            <person name="Pitluck S."/>
            <person name="Nolan M."/>
            <person name="Chen A."/>
            <person name="Huntemann M."/>
            <person name="Mavromatis K."/>
            <person name="Mikhailova N."/>
            <person name="Liolios K."/>
            <person name="Woyke T."/>
            <person name="Lynd L.R."/>
        </authorList>
    </citation>
    <scope>NUCLEOTIDE SEQUENCE [LARGE SCALE GENOMIC DNA]</scope>
    <source>
        <strain evidence="7">DSM 19732 / NBRC 101661 / EBR45</strain>
    </source>
</reference>
<evidence type="ECO:0000256" key="4">
    <source>
        <dbReference type="SAM" id="Coils"/>
    </source>
</evidence>
<feature type="region of interest" description="Disordered" evidence="5">
    <location>
        <begin position="126"/>
        <end position="153"/>
    </location>
</feature>
<dbReference type="PANTHER" id="PTHR42953:SF3">
    <property type="entry name" value="HIGH-AFFINITY ZINC UPTAKE SYSTEM PROTEIN ZNUA"/>
    <property type="match status" value="1"/>
</dbReference>
<dbReference type="KEGG" id="ccl:Clocl_0998"/>
<keyword evidence="3" id="KW-0732">Signal</keyword>
<keyword evidence="7" id="KW-1185">Reference proteome</keyword>